<proteinExistence type="predicted"/>
<dbReference type="CDD" id="cd18577">
    <property type="entry name" value="ABC_6TM_Pgp_ABCB1_D1_like"/>
    <property type="match status" value="1"/>
</dbReference>
<feature type="domain" description="ABC transporter" evidence="8">
    <location>
        <begin position="398"/>
        <end position="643"/>
    </location>
</feature>
<dbReference type="InterPro" id="IPR039421">
    <property type="entry name" value="Type_1_exporter"/>
</dbReference>
<feature type="domain" description="ABC transmembrane type-1" evidence="9">
    <location>
        <begin position="73"/>
        <end position="363"/>
    </location>
</feature>
<feature type="transmembrane region" description="Helical" evidence="7">
    <location>
        <begin position="771"/>
        <end position="795"/>
    </location>
</feature>
<dbReference type="Pfam" id="PF00005">
    <property type="entry name" value="ABC_tran"/>
    <property type="match status" value="2"/>
</dbReference>
<feature type="transmembrane region" description="Helical" evidence="7">
    <location>
        <begin position="69"/>
        <end position="93"/>
    </location>
</feature>
<evidence type="ECO:0000256" key="2">
    <source>
        <dbReference type="ARBA" id="ARBA00022692"/>
    </source>
</evidence>
<feature type="transmembrane region" description="Helical" evidence="7">
    <location>
        <begin position="302"/>
        <end position="321"/>
    </location>
</feature>
<comment type="caution">
    <text evidence="10">The sequence shown here is derived from an EMBL/GenBank/DDBJ whole genome shotgun (WGS) entry which is preliminary data.</text>
</comment>
<keyword evidence="4" id="KW-0067">ATP-binding</keyword>
<protein>
    <submittedName>
        <fullName evidence="10">ABC multidrug transporter atrD</fullName>
    </submittedName>
</protein>
<feature type="transmembrane region" description="Helical" evidence="7">
    <location>
        <begin position="874"/>
        <end position="893"/>
    </location>
</feature>
<comment type="subcellular location">
    <subcellularLocation>
        <location evidence="1">Membrane</location>
        <topology evidence="1">Multi-pass membrane protein</topology>
    </subcellularLocation>
</comment>
<feature type="transmembrane region" description="Helical" evidence="7">
    <location>
        <begin position="842"/>
        <end position="868"/>
    </location>
</feature>
<name>A0ABR0SPV9_9HYPO</name>
<dbReference type="InterPro" id="IPR003593">
    <property type="entry name" value="AAA+_ATPase"/>
</dbReference>
<dbReference type="InterPro" id="IPR027417">
    <property type="entry name" value="P-loop_NTPase"/>
</dbReference>
<dbReference type="PROSITE" id="PS50893">
    <property type="entry name" value="ABC_TRANSPORTER_2"/>
    <property type="match status" value="2"/>
</dbReference>
<evidence type="ECO:0000256" key="7">
    <source>
        <dbReference type="SAM" id="Phobius"/>
    </source>
</evidence>
<keyword evidence="5 7" id="KW-1133">Transmembrane helix</keyword>
<dbReference type="Gene3D" id="1.20.1560.10">
    <property type="entry name" value="ABC transporter type 1, transmembrane domain"/>
    <property type="match status" value="1"/>
</dbReference>
<dbReference type="PROSITE" id="PS00211">
    <property type="entry name" value="ABC_TRANSPORTER_1"/>
    <property type="match status" value="2"/>
</dbReference>
<dbReference type="Gene3D" id="3.40.50.300">
    <property type="entry name" value="P-loop containing nucleotide triphosphate hydrolases"/>
    <property type="match status" value="2"/>
</dbReference>
<dbReference type="InterPro" id="IPR011527">
    <property type="entry name" value="ABC1_TM_dom"/>
</dbReference>
<feature type="domain" description="ABC transmembrane type-1" evidence="9">
    <location>
        <begin position="772"/>
        <end position="1017"/>
    </location>
</feature>
<feature type="domain" description="ABC transporter" evidence="8">
    <location>
        <begin position="1054"/>
        <end position="1290"/>
    </location>
</feature>
<keyword evidence="6 7" id="KW-0472">Membrane</keyword>
<feature type="transmembrane region" description="Helical" evidence="7">
    <location>
        <begin position="222"/>
        <end position="243"/>
    </location>
</feature>
<dbReference type="SUPFAM" id="SSF90123">
    <property type="entry name" value="ABC transporter transmembrane region"/>
    <property type="match status" value="2"/>
</dbReference>
<keyword evidence="11" id="KW-1185">Reference proteome</keyword>
<organism evidence="10 11">
    <name type="scientific">Cladobotryum mycophilum</name>
    <dbReference type="NCBI Taxonomy" id="491253"/>
    <lineage>
        <taxon>Eukaryota</taxon>
        <taxon>Fungi</taxon>
        <taxon>Dikarya</taxon>
        <taxon>Ascomycota</taxon>
        <taxon>Pezizomycotina</taxon>
        <taxon>Sordariomycetes</taxon>
        <taxon>Hypocreomycetidae</taxon>
        <taxon>Hypocreales</taxon>
        <taxon>Hypocreaceae</taxon>
        <taxon>Cladobotryum</taxon>
    </lineage>
</organism>
<evidence type="ECO:0000259" key="9">
    <source>
        <dbReference type="PROSITE" id="PS50929"/>
    </source>
</evidence>
<feature type="transmembrane region" description="Helical" evidence="7">
    <location>
        <begin position="196"/>
        <end position="216"/>
    </location>
</feature>
<feature type="transmembrane region" description="Helical" evidence="7">
    <location>
        <begin position="121"/>
        <end position="144"/>
    </location>
</feature>
<dbReference type="EMBL" id="JAVFKD010000012">
    <property type="protein sequence ID" value="KAK5993811.1"/>
    <property type="molecule type" value="Genomic_DNA"/>
</dbReference>
<accession>A0ABR0SPV9</accession>
<dbReference type="CDD" id="cd03249">
    <property type="entry name" value="ABC_MTABC3_MDL1_MDL2"/>
    <property type="match status" value="2"/>
</dbReference>
<dbReference type="PANTHER" id="PTHR43394">
    <property type="entry name" value="ATP-DEPENDENT PERMEASE MDL1, MITOCHONDRIAL"/>
    <property type="match status" value="1"/>
</dbReference>
<feature type="transmembrane region" description="Helical" evidence="7">
    <location>
        <begin position="989"/>
        <end position="1011"/>
    </location>
</feature>
<evidence type="ECO:0000256" key="1">
    <source>
        <dbReference type="ARBA" id="ARBA00004141"/>
    </source>
</evidence>
<evidence type="ECO:0000313" key="11">
    <source>
        <dbReference type="Proteomes" id="UP001338125"/>
    </source>
</evidence>
<feature type="transmembrane region" description="Helical" evidence="7">
    <location>
        <begin position="956"/>
        <end position="977"/>
    </location>
</feature>
<dbReference type="PANTHER" id="PTHR43394:SF1">
    <property type="entry name" value="ATP-BINDING CASSETTE SUB-FAMILY B MEMBER 10, MITOCHONDRIAL"/>
    <property type="match status" value="1"/>
</dbReference>
<dbReference type="InterPro" id="IPR017871">
    <property type="entry name" value="ABC_transporter-like_CS"/>
</dbReference>
<dbReference type="SUPFAM" id="SSF52540">
    <property type="entry name" value="P-loop containing nucleoside triphosphate hydrolases"/>
    <property type="match status" value="2"/>
</dbReference>
<reference evidence="10 11" key="1">
    <citation type="submission" date="2024-01" db="EMBL/GenBank/DDBJ databases">
        <title>Complete genome of Cladobotryum mycophilum ATHUM6906.</title>
        <authorList>
            <person name="Christinaki A.C."/>
            <person name="Myridakis A.I."/>
            <person name="Kouvelis V.N."/>
        </authorList>
    </citation>
    <scope>NUCLEOTIDE SEQUENCE [LARGE SCALE GENOMIC DNA]</scope>
    <source>
        <strain evidence="10 11">ATHUM6906</strain>
    </source>
</reference>
<dbReference type="InterPro" id="IPR036640">
    <property type="entry name" value="ABC1_TM_sf"/>
</dbReference>
<gene>
    <name evidence="10" type="ORF">PT974_07248</name>
</gene>
<evidence type="ECO:0000313" key="10">
    <source>
        <dbReference type="EMBL" id="KAK5993811.1"/>
    </source>
</evidence>
<dbReference type="InterPro" id="IPR003439">
    <property type="entry name" value="ABC_transporter-like_ATP-bd"/>
</dbReference>
<evidence type="ECO:0000256" key="5">
    <source>
        <dbReference type="ARBA" id="ARBA00022989"/>
    </source>
</evidence>
<evidence type="ECO:0000256" key="3">
    <source>
        <dbReference type="ARBA" id="ARBA00022741"/>
    </source>
</evidence>
<keyword evidence="2 7" id="KW-0812">Transmembrane</keyword>
<sequence length="1298" mass="142307">MRSLNMEKQSVPVESGPQMIPETLATDTQNDHPQHLTSTQVEILQRQTSMPEKSVGIKALYRYASRKDILILLVSAICSIAAGAALPLMAIVFGTLQHKFQTFFNDNLSQDDFTHELSKGVLYFVYLGIAETIVTFTSFLGFLYTGENITSKIRERYFESCLRQNIGFFDHVGAGEITTRITSDTNLIQDGISEKVALTFTAISTFVAAFIVGFITNWKLTLILFSAVIAVIVTASLSSKLMLKHGKASLEAYALGGNLADEVFSSIRTVVVCGAQERLANQYDKHLGNAERHGLYLQSYSGGMLASVKLIILLSYALAFWQGSKYLINNELPLSKVLIVFLSIMTGAFNLGNVMPHVQAFTTAVAAASRIFNTIDRVSPIDPTDDCGATLSQVKGNICLKNIKHVYPSRPDVVAVEDMTLEISAGKTTALVGASGSGKSTVIGLIQRFYDPIEGKIYLDGVDIGTLNLRFLRRQISLVSQEPVLFGTTIMNNIRYGLRGSAYEDCDEDEQRKRVISAAVKANAHDFISGLPEGYETDIGERGFLLSGGQKQRIAIARAIVSDPKILLLDEATSALDTKSEGVVQEALDAASEGRTTIVIAHRLSTIRNADKIIVMANGAIVEEGTHDQLLRNNRAYFDLVSAQSIVSLCDDETVEEACETDGKDVLNINKKLLDNEFGGKLDSSDENITQLAQSLSQRSASITRQTTNANEKHVTHSLWTLIKLIASFNVPEKYLMLLGLLCSIISGGQNRSQQAITPENSHRIKRNSDFWSGMFVMLGFVQFFILLTRGFVFAKCAQRLIRRVRCNAFRTMVRQDISFFDLKINSTGALTSFLSIQTTHVAGLSGVTLGTILTIITTLFASITLSIVVGWKLALVCTAIVPVLLGCGFFYLRVLALFQHYSKTAYNSSASFASEMISAIRTVASLTREKKVIQQYRDYLAAQKRQSLRVILKSSALYAASQGLVFLCYGLGFWYGGTLIGKHEYDQFQFFLCFMAIIFSGQSAAALFAYSAVIGKAYHAASELKRLYERKPRIDTWSDAGDRIGEEKPIGVIELREISFRYSSRPKQVLQGLNLNVEQGQHIALVGPSGCGKSTTIALLERFYDPDSGGLFMSGKDITSLNVNSYRSSIAMVSQEPTLYQGTVKENILLGTGDEISDDALESVCREANIYEFVMSLPEGFNTVVGNKGTLLSGGQKQRIAIARALVRNPKILLLDEATSSLDSKSEGVVQAALDTASKGRTTIAVAHRLSTIQRADVIHVFNDGRIVESGTHSELMRRKGKYAELVNLQSLASNGQ</sequence>
<dbReference type="PROSITE" id="PS50929">
    <property type="entry name" value="ABC_TM1F"/>
    <property type="match status" value="2"/>
</dbReference>
<dbReference type="Pfam" id="PF00664">
    <property type="entry name" value="ABC_membrane"/>
    <property type="match status" value="2"/>
</dbReference>
<dbReference type="CDD" id="cd18578">
    <property type="entry name" value="ABC_6TM_Pgp_ABCB1_D2_like"/>
    <property type="match status" value="1"/>
</dbReference>
<dbReference type="SMART" id="SM00382">
    <property type="entry name" value="AAA"/>
    <property type="match status" value="2"/>
</dbReference>
<keyword evidence="3" id="KW-0547">Nucleotide-binding</keyword>
<evidence type="ECO:0000259" key="8">
    <source>
        <dbReference type="PROSITE" id="PS50893"/>
    </source>
</evidence>
<evidence type="ECO:0000256" key="4">
    <source>
        <dbReference type="ARBA" id="ARBA00022840"/>
    </source>
</evidence>
<dbReference type="Proteomes" id="UP001338125">
    <property type="component" value="Unassembled WGS sequence"/>
</dbReference>
<evidence type="ECO:0000256" key="6">
    <source>
        <dbReference type="ARBA" id="ARBA00023136"/>
    </source>
</evidence>